<evidence type="ECO:0000313" key="2">
    <source>
        <dbReference type="Proteomes" id="UP000249464"/>
    </source>
</evidence>
<accession>A0A2X0PGJ5</accession>
<proteinExistence type="predicted"/>
<sequence>MGQITFACNRRNNAMQHRNGLMTLACGANDRLTTFLRKGSNKYFHVTVDSVDVTNHVSDQQLDRQTELLYGTFGYTHIQNGDIVGAYNLRAYSAHQASLPPVISSISSQLPNPTRHLQPGSKLRYIERLFDWFLISWPQSLRSSEGDSSYRSRFPNWSSLKSTAMASICTGRGYVLRVARTFAQNNFDLLASFAGISLVLASQTWPPVTEIGPAGKKVGCRIG</sequence>
<organism evidence="1 2">
    <name type="scientific">Microbotryum silenes-dioicae</name>
    <dbReference type="NCBI Taxonomy" id="796604"/>
    <lineage>
        <taxon>Eukaryota</taxon>
        <taxon>Fungi</taxon>
        <taxon>Dikarya</taxon>
        <taxon>Basidiomycota</taxon>
        <taxon>Pucciniomycotina</taxon>
        <taxon>Microbotryomycetes</taxon>
        <taxon>Microbotryales</taxon>
        <taxon>Microbotryaceae</taxon>
        <taxon>Microbotryum</taxon>
    </lineage>
</organism>
<keyword evidence="2" id="KW-1185">Reference proteome</keyword>
<evidence type="ECO:0000313" key="1">
    <source>
        <dbReference type="EMBL" id="SGY96084.1"/>
    </source>
</evidence>
<reference evidence="1 2" key="1">
    <citation type="submission" date="2016-11" db="EMBL/GenBank/DDBJ databases">
        <authorList>
            <person name="Jaros S."/>
            <person name="Januszkiewicz K."/>
            <person name="Wedrychowicz H."/>
        </authorList>
    </citation>
    <scope>NUCLEOTIDE SEQUENCE [LARGE SCALE GENOMIC DNA]</scope>
</reference>
<dbReference type="EMBL" id="FQNC01000063">
    <property type="protein sequence ID" value="SGY96084.1"/>
    <property type="molecule type" value="Genomic_DNA"/>
</dbReference>
<name>A0A2X0PGJ5_9BASI</name>
<gene>
    <name evidence="1" type="primary">BQ5605_C036g11541</name>
    <name evidence="1" type="ORF">BQ5605_C036G11541</name>
</gene>
<dbReference type="AlphaFoldDB" id="A0A2X0PGJ5"/>
<dbReference type="Proteomes" id="UP000249464">
    <property type="component" value="Unassembled WGS sequence"/>
</dbReference>
<protein>
    <submittedName>
        <fullName evidence="1">BQ5605_C036g11541 protein</fullName>
    </submittedName>
</protein>